<feature type="region of interest" description="Disordered" evidence="1">
    <location>
        <begin position="1"/>
        <end position="33"/>
    </location>
</feature>
<dbReference type="AlphaFoldDB" id="A0A9W8M1V5"/>
<accession>A0A9W8M1V5</accession>
<comment type="caution">
    <text evidence="2">The sequence shown here is derived from an EMBL/GenBank/DDBJ whole genome shotgun (WGS) entry which is preliminary data.</text>
</comment>
<reference evidence="2" key="1">
    <citation type="submission" date="2022-07" db="EMBL/GenBank/DDBJ databases">
        <title>Phylogenomic reconstructions and comparative analyses of Kickxellomycotina fungi.</title>
        <authorList>
            <person name="Reynolds N.K."/>
            <person name="Stajich J.E."/>
            <person name="Barry K."/>
            <person name="Grigoriev I.V."/>
            <person name="Crous P."/>
            <person name="Smith M.E."/>
        </authorList>
    </citation>
    <scope>NUCLEOTIDE SEQUENCE</scope>
    <source>
        <strain evidence="2">RSA 476</strain>
    </source>
</reference>
<sequence>MSENTAAARDAKRRARYRGNPERARFQRQPDSEQFMITTTDCTHTAHSSQELVQQLRHVSLVDDSPTTPVEAETSAYASLINCMPLPEVALESEFSDGEPLADEEEGIEPAELFPPLEDTLPGDRSDSEPAEQLTPPVEENKPSARRRQQPRKSSNPSASDDKPKDAPTRFTRSMARKIGGIQPPRRHFGEGVSESQILY</sequence>
<name>A0A9W8M1V5_9FUNG</name>
<evidence type="ECO:0000313" key="2">
    <source>
        <dbReference type="EMBL" id="KAJ2861582.1"/>
    </source>
</evidence>
<keyword evidence="3" id="KW-1185">Reference proteome</keyword>
<dbReference type="EMBL" id="JANBUY010000214">
    <property type="protein sequence ID" value="KAJ2861582.1"/>
    <property type="molecule type" value="Genomic_DNA"/>
</dbReference>
<feature type="compositionally biased region" description="Basic and acidic residues" evidence="1">
    <location>
        <begin position="19"/>
        <end position="31"/>
    </location>
</feature>
<feature type="compositionally biased region" description="Acidic residues" evidence="1">
    <location>
        <begin position="94"/>
        <end position="109"/>
    </location>
</feature>
<proteinExistence type="predicted"/>
<protein>
    <submittedName>
        <fullName evidence="2">Uncharacterized protein</fullName>
    </submittedName>
</protein>
<evidence type="ECO:0000313" key="3">
    <source>
        <dbReference type="Proteomes" id="UP001140074"/>
    </source>
</evidence>
<feature type="region of interest" description="Disordered" evidence="1">
    <location>
        <begin position="91"/>
        <end position="200"/>
    </location>
</feature>
<gene>
    <name evidence="2" type="ORF">GGH94_004804</name>
</gene>
<dbReference type="Proteomes" id="UP001140074">
    <property type="component" value="Unassembled WGS sequence"/>
</dbReference>
<organism evidence="2 3">
    <name type="scientific">Coemansia aciculifera</name>
    <dbReference type="NCBI Taxonomy" id="417176"/>
    <lineage>
        <taxon>Eukaryota</taxon>
        <taxon>Fungi</taxon>
        <taxon>Fungi incertae sedis</taxon>
        <taxon>Zoopagomycota</taxon>
        <taxon>Kickxellomycotina</taxon>
        <taxon>Kickxellomycetes</taxon>
        <taxon>Kickxellales</taxon>
        <taxon>Kickxellaceae</taxon>
        <taxon>Coemansia</taxon>
    </lineage>
</organism>
<evidence type="ECO:0000256" key="1">
    <source>
        <dbReference type="SAM" id="MobiDB-lite"/>
    </source>
</evidence>